<protein>
    <submittedName>
        <fullName evidence="2">Uncharacterized protein</fullName>
    </submittedName>
</protein>
<proteinExistence type="predicted"/>
<evidence type="ECO:0000256" key="1">
    <source>
        <dbReference type="SAM" id="MobiDB-lite"/>
    </source>
</evidence>
<comment type="caution">
    <text evidence="2">The sequence shown here is derived from an EMBL/GenBank/DDBJ whole genome shotgun (WGS) entry which is preliminary data.</text>
</comment>
<dbReference type="Proteomes" id="UP000649328">
    <property type="component" value="Unassembled WGS sequence"/>
</dbReference>
<evidence type="ECO:0000313" key="3">
    <source>
        <dbReference type="Proteomes" id="UP000649328"/>
    </source>
</evidence>
<gene>
    <name evidence="2" type="ORF">HF325_001472</name>
</gene>
<organism evidence="2 3">
    <name type="scientific">Metschnikowia pulcherrima</name>
    <dbReference type="NCBI Taxonomy" id="27326"/>
    <lineage>
        <taxon>Eukaryota</taxon>
        <taxon>Fungi</taxon>
        <taxon>Dikarya</taxon>
        <taxon>Ascomycota</taxon>
        <taxon>Saccharomycotina</taxon>
        <taxon>Pichiomycetes</taxon>
        <taxon>Metschnikowiaceae</taxon>
        <taxon>Metschnikowia</taxon>
    </lineage>
</organism>
<name>A0A8H7GWW4_9ASCO</name>
<accession>A0A8H7GWW4</accession>
<evidence type="ECO:0000313" key="2">
    <source>
        <dbReference type="EMBL" id="KAF8004024.1"/>
    </source>
</evidence>
<keyword evidence="3" id="KW-1185">Reference proteome</keyword>
<dbReference type="EMBL" id="JACBPP010000002">
    <property type="protein sequence ID" value="KAF8004024.1"/>
    <property type="molecule type" value="Genomic_DNA"/>
</dbReference>
<feature type="compositionally biased region" description="Basic and acidic residues" evidence="1">
    <location>
        <begin position="1"/>
        <end position="12"/>
    </location>
</feature>
<feature type="region of interest" description="Disordered" evidence="1">
    <location>
        <begin position="1"/>
        <end position="31"/>
    </location>
</feature>
<dbReference type="AlphaFoldDB" id="A0A8H7GWW4"/>
<sequence length="115" mass="12536">MLFSKECADQREQTGVPRQTPESELDTRDGANPTFMADILLSGLDAPMLDTIGYLRGVAPETQQLAIGDGPLFKDALEKQGSPVPEGFEDIIHTSQILTLLGSQEQDDGHDHKTK</sequence>
<reference evidence="2" key="1">
    <citation type="submission" date="2020-10" db="EMBL/GenBank/DDBJ databases">
        <title>The Whole-Genome Sequence of Metschnikowia persimmonesis, a Novel Endophytic Yeast Species Isolated from Medicinal Plant Diospyros kaki Thumb.</title>
        <authorList>
            <person name="Rahmat E."/>
            <person name="Kang Y."/>
        </authorList>
    </citation>
    <scope>NUCLEOTIDE SEQUENCE</scope>
    <source>
        <strain evidence="2">KIOM G15050</strain>
    </source>
</reference>